<keyword evidence="3" id="KW-1185">Reference proteome</keyword>
<gene>
    <name evidence="2" type="ORF">ACFFJH_12750</name>
</gene>
<reference evidence="2 3" key="1">
    <citation type="submission" date="2024-09" db="EMBL/GenBank/DDBJ databases">
        <authorList>
            <person name="Sun Q."/>
            <person name="Mori K."/>
        </authorList>
    </citation>
    <scope>NUCLEOTIDE SEQUENCE [LARGE SCALE GENOMIC DNA]</scope>
    <source>
        <strain evidence="2 3">CCM 8677</strain>
    </source>
</reference>
<keyword evidence="1" id="KW-0732">Signal</keyword>
<proteinExistence type="predicted"/>
<protein>
    <submittedName>
        <fullName evidence="2">Uncharacterized protein</fullName>
    </submittedName>
</protein>
<accession>A0ABV6IGU8</accession>
<dbReference type="RefSeq" id="WP_390213183.1">
    <property type="nucleotide sequence ID" value="NZ_JBHLXJ010000013.1"/>
</dbReference>
<sequence>MNKLNLIAAILLVVCSTASAQDIVLTGHVQRVILQPSGTENCPPPCPVTSRTHADGSQTVCISNSGGCQMMEVKVARIYRGVVQEQIRQFKSRIGEWGPSFPVTDKLIVVSEEAGRVHWSIATELEGKIFFDPKRLSSIGGIPSSTNSNSELVALDEVLARSAKGR</sequence>
<evidence type="ECO:0000256" key="1">
    <source>
        <dbReference type="SAM" id="SignalP"/>
    </source>
</evidence>
<dbReference type="EMBL" id="JBHLXJ010000013">
    <property type="protein sequence ID" value="MFC0350685.1"/>
    <property type="molecule type" value="Genomic_DNA"/>
</dbReference>
<feature type="chain" id="PRO_5046279452" evidence="1">
    <location>
        <begin position="21"/>
        <end position="166"/>
    </location>
</feature>
<name>A0ABV6IGU8_9BURK</name>
<evidence type="ECO:0000313" key="3">
    <source>
        <dbReference type="Proteomes" id="UP001589844"/>
    </source>
</evidence>
<organism evidence="2 3">
    <name type="scientific">Undibacterium danionis</name>
    <dbReference type="NCBI Taxonomy" id="1812100"/>
    <lineage>
        <taxon>Bacteria</taxon>
        <taxon>Pseudomonadati</taxon>
        <taxon>Pseudomonadota</taxon>
        <taxon>Betaproteobacteria</taxon>
        <taxon>Burkholderiales</taxon>
        <taxon>Oxalobacteraceae</taxon>
        <taxon>Undibacterium</taxon>
    </lineage>
</organism>
<evidence type="ECO:0000313" key="2">
    <source>
        <dbReference type="EMBL" id="MFC0350685.1"/>
    </source>
</evidence>
<dbReference type="Proteomes" id="UP001589844">
    <property type="component" value="Unassembled WGS sequence"/>
</dbReference>
<comment type="caution">
    <text evidence="2">The sequence shown here is derived from an EMBL/GenBank/DDBJ whole genome shotgun (WGS) entry which is preliminary data.</text>
</comment>
<feature type="signal peptide" evidence="1">
    <location>
        <begin position="1"/>
        <end position="20"/>
    </location>
</feature>